<dbReference type="InterPro" id="IPR015943">
    <property type="entry name" value="WD40/YVTN_repeat-like_dom_sf"/>
</dbReference>
<dbReference type="PROSITE" id="PS50082">
    <property type="entry name" value="WD_REPEATS_2"/>
    <property type="match status" value="5"/>
</dbReference>
<evidence type="ECO:0000256" key="2">
    <source>
        <dbReference type="ARBA" id="ARBA00022574"/>
    </source>
</evidence>
<dbReference type="PROSITE" id="PS50294">
    <property type="entry name" value="WD_REPEATS_REGION"/>
    <property type="match status" value="4"/>
</dbReference>
<dbReference type="PRINTS" id="PR00319">
    <property type="entry name" value="GPROTEINB"/>
</dbReference>
<proteinExistence type="inferred from homology"/>
<dbReference type="EMBL" id="JAVHJS010000006">
    <property type="protein sequence ID" value="KAK2855105.1"/>
    <property type="molecule type" value="Genomic_DNA"/>
</dbReference>
<evidence type="ECO:0000313" key="8">
    <source>
        <dbReference type="Proteomes" id="UP001187315"/>
    </source>
</evidence>
<feature type="repeat" description="WD" evidence="5">
    <location>
        <begin position="40"/>
        <end position="81"/>
    </location>
</feature>
<dbReference type="Gene3D" id="2.130.10.10">
    <property type="entry name" value="YVTN repeat-like/Quinoprotein amine dehydrogenase"/>
    <property type="match status" value="1"/>
</dbReference>
<name>A0AA88NDU4_TACVA</name>
<evidence type="ECO:0000256" key="5">
    <source>
        <dbReference type="PROSITE-ProRule" id="PRU00221"/>
    </source>
</evidence>
<reference evidence="7" key="1">
    <citation type="submission" date="2023-08" db="EMBL/GenBank/DDBJ databases">
        <title>Pelteobagrus vachellii genome.</title>
        <authorList>
            <person name="Liu H."/>
        </authorList>
    </citation>
    <scope>NUCLEOTIDE SEQUENCE</scope>
    <source>
        <strain evidence="7">PRFRI_2022a</strain>
        <tissue evidence="7">Muscle</tissue>
    </source>
</reference>
<evidence type="ECO:0000256" key="6">
    <source>
        <dbReference type="SAM" id="Coils"/>
    </source>
</evidence>
<feature type="repeat" description="WD" evidence="5">
    <location>
        <begin position="211"/>
        <end position="252"/>
    </location>
</feature>
<dbReference type="Pfam" id="PF25391">
    <property type="entry name" value="WD40_Gbeta"/>
    <property type="match status" value="1"/>
</dbReference>
<evidence type="ECO:0000256" key="4">
    <source>
        <dbReference type="ARBA" id="ARBA00023224"/>
    </source>
</evidence>
<dbReference type="PRINTS" id="PR00320">
    <property type="entry name" value="GPROTEINBRPT"/>
</dbReference>
<dbReference type="AlphaFoldDB" id="A0AA88NDU4"/>
<keyword evidence="3" id="KW-0677">Repeat</keyword>
<keyword evidence="8" id="KW-1185">Reference proteome</keyword>
<dbReference type="PANTHER" id="PTHR19850">
    <property type="entry name" value="GUANINE NUCLEOTIDE-BINDING PROTEIN BETA G PROTEIN BETA"/>
    <property type="match status" value="1"/>
</dbReference>
<dbReference type="Proteomes" id="UP001187315">
    <property type="component" value="Unassembled WGS sequence"/>
</dbReference>
<dbReference type="InterPro" id="IPR020472">
    <property type="entry name" value="WD40_PAC1"/>
</dbReference>
<keyword evidence="2 5" id="KW-0853">WD repeat</keyword>
<comment type="caution">
    <text evidence="7">The sequence shown here is derived from an EMBL/GenBank/DDBJ whole genome shotgun (WGS) entry which is preliminary data.</text>
</comment>
<sequence length="329" mass="35875">MGELAQLRKEVENLKDQIAAARKSVQDSTLQDSLKSKKTLRGHLSKIYAMQWGSDSKLCVSASQDGKMIVWDTYSTNKVNAIPLKSSWVMTCAYAPSGNLVACGGLDNMCSIYNLMPKDGNIKVIRELAAHTGYLASCRFLSDTEIITCSGDCTACLWDIETGEQKTIFAGHIGDCMSLALSPDMNYFISGSCDYTAKLWDIRAGQCKQTFYGHESDINAIGFFPNGNAVITGSDDSSCKLYDLRSDQELTTYSDSSLMSGVTSLAPSLSGRLLLAGYDDFTCNIWDMLKAERVGTLSGHDNRVSCLGVTPDGMALCTGSWDSFLKIWN</sequence>
<comment type="similarity">
    <text evidence="1">Belongs to the WD repeat G protein beta family.</text>
</comment>
<feature type="repeat" description="WD" evidence="5">
    <location>
        <begin position="297"/>
        <end position="329"/>
    </location>
</feature>
<feature type="repeat" description="WD" evidence="5">
    <location>
        <begin position="128"/>
        <end position="168"/>
    </location>
</feature>
<dbReference type="InterPro" id="IPR016346">
    <property type="entry name" value="G-protein_beta_1-5"/>
</dbReference>
<evidence type="ECO:0000256" key="1">
    <source>
        <dbReference type="ARBA" id="ARBA00009768"/>
    </source>
</evidence>
<dbReference type="SUPFAM" id="SSF50978">
    <property type="entry name" value="WD40 repeat-like"/>
    <property type="match status" value="1"/>
</dbReference>
<dbReference type="InterPro" id="IPR019775">
    <property type="entry name" value="WD40_repeat_CS"/>
</dbReference>
<feature type="coiled-coil region" evidence="6">
    <location>
        <begin position="4"/>
        <end position="31"/>
    </location>
</feature>
<dbReference type="SMART" id="SM00320">
    <property type="entry name" value="WD40"/>
    <property type="match status" value="7"/>
</dbReference>
<keyword evidence="4" id="KW-0807">Transducer</keyword>
<dbReference type="CDD" id="cd00200">
    <property type="entry name" value="WD40"/>
    <property type="match status" value="1"/>
</dbReference>
<dbReference type="PROSITE" id="PS00678">
    <property type="entry name" value="WD_REPEATS_1"/>
    <property type="match status" value="1"/>
</dbReference>
<dbReference type="PIRSF" id="PIRSF002394">
    <property type="entry name" value="GN-bd_beta"/>
    <property type="match status" value="1"/>
</dbReference>
<dbReference type="InterPro" id="IPR001632">
    <property type="entry name" value="WD40_G-protein_beta-like"/>
</dbReference>
<gene>
    <name evidence="7" type="ORF">Q7C36_006974</name>
</gene>
<accession>A0AA88NDU4</accession>
<dbReference type="InterPro" id="IPR036322">
    <property type="entry name" value="WD40_repeat_dom_sf"/>
</dbReference>
<evidence type="ECO:0000313" key="7">
    <source>
        <dbReference type="EMBL" id="KAK2855105.1"/>
    </source>
</evidence>
<organism evidence="7 8">
    <name type="scientific">Tachysurus vachellii</name>
    <name type="common">Darkbarbel catfish</name>
    <name type="synonym">Pelteobagrus vachellii</name>
    <dbReference type="NCBI Taxonomy" id="175792"/>
    <lineage>
        <taxon>Eukaryota</taxon>
        <taxon>Metazoa</taxon>
        <taxon>Chordata</taxon>
        <taxon>Craniata</taxon>
        <taxon>Vertebrata</taxon>
        <taxon>Euteleostomi</taxon>
        <taxon>Actinopterygii</taxon>
        <taxon>Neopterygii</taxon>
        <taxon>Teleostei</taxon>
        <taxon>Ostariophysi</taxon>
        <taxon>Siluriformes</taxon>
        <taxon>Bagridae</taxon>
        <taxon>Tachysurus</taxon>
    </lineage>
</organism>
<keyword evidence="6" id="KW-0175">Coiled coil</keyword>
<protein>
    <submittedName>
        <fullName evidence="7">Uncharacterized protein</fullName>
    </submittedName>
</protein>
<dbReference type="InterPro" id="IPR001680">
    <property type="entry name" value="WD40_rpt"/>
</dbReference>
<evidence type="ECO:0000256" key="3">
    <source>
        <dbReference type="ARBA" id="ARBA00022737"/>
    </source>
</evidence>
<dbReference type="GO" id="GO:0007165">
    <property type="term" value="P:signal transduction"/>
    <property type="evidence" value="ECO:0007669"/>
    <property type="project" value="UniProtKB-KW"/>
</dbReference>
<feature type="repeat" description="WD" evidence="5">
    <location>
        <begin position="169"/>
        <end position="210"/>
    </location>
</feature>